<dbReference type="PROSITE" id="PS51186">
    <property type="entry name" value="GNAT"/>
    <property type="match status" value="1"/>
</dbReference>
<dbReference type="SUPFAM" id="SSF55729">
    <property type="entry name" value="Acyl-CoA N-acyltransferases (Nat)"/>
    <property type="match status" value="3"/>
</dbReference>
<dbReference type="AlphaFoldDB" id="A0A9D1N9Y7"/>
<dbReference type="EMBL" id="DVOE01000035">
    <property type="protein sequence ID" value="HIU98682.1"/>
    <property type="molecule type" value="Genomic_DNA"/>
</dbReference>
<dbReference type="InterPro" id="IPR016181">
    <property type="entry name" value="Acyl_CoA_acyltransferase"/>
</dbReference>
<dbReference type="InterPro" id="IPR016732">
    <property type="entry name" value="UCP018688"/>
</dbReference>
<feature type="domain" description="N-acetyltransferase" evidence="1">
    <location>
        <begin position="326"/>
        <end position="486"/>
    </location>
</feature>
<comment type="caution">
    <text evidence="2">The sequence shown here is derived from an EMBL/GenBank/DDBJ whole genome shotgun (WGS) entry which is preliminary data.</text>
</comment>
<evidence type="ECO:0000259" key="1">
    <source>
        <dbReference type="PROSITE" id="PS51186"/>
    </source>
</evidence>
<dbReference type="InterPro" id="IPR000182">
    <property type="entry name" value="GNAT_dom"/>
</dbReference>
<accession>A0A9D1N9Y7</accession>
<organism evidence="2 3">
    <name type="scientific">Candidatus Limadaptatus stercoripullorum</name>
    <dbReference type="NCBI Taxonomy" id="2840846"/>
    <lineage>
        <taxon>Bacteria</taxon>
        <taxon>Bacillati</taxon>
        <taxon>Bacillota</taxon>
        <taxon>Clostridia</taxon>
        <taxon>Eubacteriales</taxon>
        <taxon>Candidatus Limadaptatus</taxon>
    </lineage>
</organism>
<sequence length="486" mass="55001">MTAKLTKAQLDSFKPFDAALKGVTEDFLRGSDYTGSDFSYHAFLSWFEDGEYLVTPEVLYLRCHMDGEEYYWQPLPREGASVTRAEAALALPDDAMFAFCTEDFVNEMYGGYYIYTHRDWAEYIYDARDFIELPGKRFHAKRNHIAKFTRLYDYDISGIKADDREEIARFEAEWMAAKNFDGSARDSAEREREIVGGWLDAAVRGELRCDILRVGGKMVGIAIGEITPTGTGIEMYEKADASYEGVYSFLAHEFAARNFSSCRYINRQEDMGMEGLRKSKLSYNPAFLLQKYVLKPSSSVSDCYAASTGRLLSKPVVRHSMPADKYDIVRLSDADFDRVWNFLVTEREGLRNKLFFLNYTEEELHGVLEGGGMFAAVREGEIISTCAYDTDEEYGAKLAEICGGEGRWYELGGIMTAARYRGLGISDRLTARVIEEARKMLSPATLCAVVQFDNAPSLGNLEKHGFVLRATRPAGEYTFSYLTLKI</sequence>
<protein>
    <submittedName>
        <fullName evidence="2">GNAT family N-acetyltransferase</fullName>
    </submittedName>
</protein>
<gene>
    <name evidence="2" type="ORF">IAC73_02425</name>
</gene>
<evidence type="ECO:0000313" key="2">
    <source>
        <dbReference type="EMBL" id="HIU98682.1"/>
    </source>
</evidence>
<proteinExistence type="predicted"/>
<dbReference type="GO" id="GO:0016747">
    <property type="term" value="F:acyltransferase activity, transferring groups other than amino-acyl groups"/>
    <property type="evidence" value="ECO:0007669"/>
    <property type="project" value="InterPro"/>
</dbReference>
<reference evidence="2" key="1">
    <citation type="submission" date="2020-10" db="EMBL/GenBank/DDBJ databases">
        <authorList>
            <person name="Gilroy R."/>
        </authorList>
    </citation>
    <scope>NUCLEOTIDE SEQUENCE</scope>
    <source>
        <strain evidence="2">10406</strain>
    </source>
</reference>
<dbReference type="Gene3D" id="3.40.630.30">
    <property type="match status" value="2"/>
</dbReference>
<reference evidence="2" key="2">
    <citation type="journal article" date="2021" name="PeerJ">
        <title>Extensive microbial diversity within the chicken gut microbiome revealed by metagenomics and culture.</title>
        <authorList>
            <person name="Gilroy R."/>
            <person name="Ravi A."/>
            <person name="Getino M."/>
            <person name="Pursley I."/>
            <person name="Horton D.L."/>
            <person name="Alikhan N.F."/>
            <person name="Baker D."/>
            <person name="Gharbi K."/>
            <person name="Hall N."/>
            <person name="Watson M."/>
            <person name="Adriaenssens E.M."/>
            <person name="Foster-Nyarko E."/>
            <person name="Jarju S."/>
            <person name="Secka A."/>
            <person name="Antonio M."/>
            <person name="Oren A."/>
            <person name="Chaudhuri R.R."/>
            <person name="La Ragione R."/>
            <person name="Hildebrand F."/>
            <person name="Pallen M.J."/>
        </authorList>
    </citation>
    <scope>NUCLEOTIDE SEQUENCE</scope>
    <source>
        <strain evidence="2">10406</strain>
    </source>
</reference>
<evidence type="ECO:0000313" key="3">
    <source>
        <dbReference type="Proteomes" id="UP000886857"/>
    </source>
</evidence>
<dbReference type="Pfam" id="PF00583">
    <property type="entry name" value="Acetyltransf_1"/>
    <property type="match status" value="1"/>
</dbReference>
<dbReference type="InterPro" id="IPR024320">
    <property type="entry name" value="LPG_synthase_C"/>
</dbReference>
<name>A0A9D1N9Y7_9FIRM</name>
<dbReference type="CDD" id="cd04301">
    <property type="entry name" value="NAT_SF"/>
    <property type="match status" value="1"/>
</dbReference>
<dbReference type="PANTHER" id="PTHR41373">
    <property type="entry name" value="DUF2156 DOMAIN-CONTAINING PROTEIN"/>
    <property type="match status" value="1"/>
</dbReference>
<dbReference type="Proteomes" id="UP000886857">
    <property type="component" value="Unassembled WGS sequence"/>
</dbReference>
<dbReference type="Pfam" id="PF09924">
    <property type="entry name" value="LPG_synthase_C"/>
    <property type="match status" value="1"/>
</dbReference>
<dbReference type="PANTHER" id="PTHR41373:SF1">
    <property type="entry name" value="PHOSPHATIDYLGLYCEROL LYSYLTRANSFERASE C-TERMINAL DOMAIN-CONTAINING PROTEIN"/>
    <property type="match status" value="1"/>
</dbReference>